<dbReference type="Proteomes" id="UP001283361">
    <property type="component" value="Unassembled WGS sequence"/>
</dbReference>
<proteinExistence type="predicted"/>
<organism evidence="1 2">
    <name type="scientific">Elysia crispata</name>
    <name type="common">lettuce slug</name>
    <dbReference type="NCBI Taxonomy" id="231223"/>
    <lineage>
        <taxon>Eukaryota</taxon>
        <taxon>Metazoa</taxon>
        <taxon>Spiralia</taxon>
        <taxon>Lophotrochozoa</taxon>
        <taxon>Mollusca</taxon>
        <taxon>Gastropoda</taxon>
        <taxon>Heterobranchia</taxon>
        <taxon>Euthyneura</taxon>
        <taxon>Panpulmonata</taxon>
        <taxon>Sacoglossa</taxon>
        <taxon>Placobranchoidea</taxon>
        <taxon>Plakobranchidae</taxon>
        <taxon>Elysia</taxon>
    </lineage>
</organism>
<sequence length="118" mass="13018">MLKTINSGTLSQACGWQCQDSDLEISATRLSPSLLYSPLGKEPCAVDLSTPRGRWLGKNCVLILARKGHDIVLRFQLSKFERCCTSSLHGSKPLKVYHAFDEFGGQTDDHKPSIISPI</sequence>
<accession>A0AAE0ZKX8</accession>
<keyword evidence="2" id="KW-1185">Reference proteome</keyword>
<gene>
    <name evidence="1" type="ORF">RRG08_002100</name>
</gene>
<protein>
    <submittedName>
        <fullName evidence="1">Uncharacterized protein</fullName>
    </submittedName>
</protein>
<reference evidence="1" key="1">
    <citation type="journal article" date="2023" name="G3 (Bethesda)">
        <title>A reference genome for the long-term kleptoplast-retaining sea slug Elysia crispata morphotype clarki.</title>
        <authorList>
            <person name="Eastman K.E."/>
            <person name="Pendleton A.L."/>
            <person name="Shaikh M.A."/>
            <person name="Suttiyut T."/>
            <person name="Ogas R."/>
            <person name="Tomko P."/>
            <person name="Gavelis G."/>
            <person name="Widhalm J.R."/>
            <person name="Wisecaver J.H."/>
        </authorList>
    </citation>
    <scope>NUCLEOTIDE SEQUENCE</scope>
    <source>
        <strain evidence="1">ECLA1</strain>
    </source>
</reference>
<evidence type="ECO:0000313" key="2">
    <source>
        <dbReference type="Proteomes" id="UP001283361"/>
    </source>
</evidence>
<evidence type="ECO:0000313" key="1">
    <source>
        <dbReference type="EMBL" id="KAK3771052.1"/>
    </source>
</evidence>
<name>A0AAE0ZKX8_9GAST</name>
<comment type="caution">
    <text evidence="1">The sequence shown here is derived from an EMBL/GenBank/DDBJ whole genome shotgun (WGS) entry which is preliminary data.</text>
</comment>
<dbReference type="EMBL" id="JAWDGP010003778">
    <property type="protein sequence ID" value="KAK3771052.1"/>
    <property type="molecule type" value="Genomic_DNA"/>
</dbReference>
<dbReference type="AlphaFoldDB" id="A0AAE0ZKX8"/>